<reference evidence="2 3" key="1">
    <citation type="submission" date="2024-04" db="EMBL/GenBank/DDBJ databases">
        <title>Tritrichomonas musculus Genome.</title>
        <authorList>
            <person name="Alves-Ferreira E."/>
            <person name="Grigg M."/>
            <person name="Lorenzi H."/>
            <person name="Galac M."/>
        </authorList>
    </citation>
    <scope>NUCLEOTIDE SEQUENCE [LARGE SCALE GENOMIC DNA]</scope>
    <source>
        <strain evidence="2 3">EAF2021</strain>
    </source>
</reference>
<protein>
    <submittedName>
        <fullName evidence="2">Uncharacterized protein</fullName>
    </submittedName>
</protein>
<dbReference type="EMBL" id="JAPFFF010000006">
    <property type="protein sequence ID" value="KAK8887248.1"/>
    <property type="molecule type" value="Genomic_DNA"/>
</dbReference>
<comment type="caution">
    <text evidence="2">The sequence shown here is derived from an EMBL/GenBank/DDBJ whole genome shotgun (WGS) entry which is preliminary data.</text>
</comment>
<keyword evidence="3" id="KW-1185">Reference proteome</keyword>
<accession>A0ABR2K8R8</accession>
<evidence type="ECO:0000256" key="1">
    <source>
        <dbReference type="SAM" id="Phobius"/>
    </source>
</evidence>
<gene>
    <name evidence="2" type="ORF">M9Y10_038286</name>
</gene>
<proteinExistence type="predicted"/>
<dbReference type="Proteomes" id="UP001470230">
    <property type="component" value="Unassembled WGS sequence"/>
</dbReference>
<evidence type="ECO:0000313" key="3">
    <source>
        <dbReference type="Proteomes" id="UP001470230"/>
    </source>
</evidence>
<feature type="transmembrane region" description="Helical" evidence="1">
    <location>
        <begin position="41"/>
        <end position="65"/>
    </location>
</feature>
<keyword evidence="1" id="KW-0812">Transmembrane</keyword>
<keyword evidence="1" id="KW-1133">Transmembrane helix</keyword>
<sequence>MMLATDQEFKEQAKKNISLSRSNETNDVISTNAKVSLNWKILMLSVLNIIFFCSFIVFEELILFYSKKMSDTLIYYGFWNTNFGLLKSYMIEIFVEVVNATYFSNTSYEYISTQKFKRRIYEILDAYERNVYEIMNDTPSSPSLMDKDSFVNSLISSQLCENSGPIKNLHDIYK</sequence>
<organism evidence="2 3">
    <name type="scientific">Tritrichomonas musculus</name>
    <dbReference type="NCBI Taxonomy" id="1915356"/>
    <lineage>
        <taxon>Eukaryota</taxon>
        <taxon>Metamonada</taxon>
        <taxon>Parabasalia</taxon>
        <taxon>Tritrichomonadida</taxon>
        <taxon>Tritrichomonadidae</taxon>
        <taxon>Tritrichomonas</taxon>
    </lineage>
</organism>
<evidence type="ECO:0000313" key="2">
    <source>
        <dbReference type="EMBL" id="KAK8887248.1"/>
    </source>
</evidence>
<name>A0ABR2K8R8_9EUKA</name>
<keyword evidence="1" id="KW-0472">Membrane</keyword>